<protein>
    <submittedName>
        <fullName evidence="2">Putative ADAM 10</fullName>
    </submittedName>
</protein>
<dbReference type="GO" id="GO:0004222">
    <property type="term" value="F:metalloendopeptidase activity"/>
    <property type="evidence" value="ECO:0007669"/>
    <property type="project" value="TreeGrafter"/>
</dbReference>
<organism evidence="2 3">
    <name type="scientific">Operophtera brumata</name>
    <name type="common">Winter moth</name>
    <name type="synonym">Phalaena brumata</name>
    <dbReference type="NCBI Taxonomy" id="104452"/>
    <lineage>
        <taxon>Eukaryota</taxon>
        <taxon>Metazoa</taxon>
        <taxon>Ecdysozoa</taxon>
        <taxon>Arthropoda</taxon>
        <taxon>Hexapoda</taxon>
        <taxon>Insecta</taxon>
        <taxon>Pterygota</taxon>
        <taxon>Neoptera</taxon>
        <taxon>Endopterygota</taxon>
        <taxon>Lepidoptera</taxon>
        <taxon>Glossata</taxon>
        <taxon>Ditrysia</taxon>
        <taxon>Geometroidea</taxon>
        <taxon>Geometridae</taxon>
        <taxon>Larentiinae</taxon>
        <taxon>Operophtera</taxon>
    </lineage>
</organism>
<proteinExistence type="predicted"/>
<dbReference type="EMBL" id="JTDY01007198">
    <property type="protein sequence ID" value="KOB65385.1"/>
    <property type="molecule type" value="Genomic_DNA"/>
</dbReference>
<dbReference type="GO" id="GO:0005886">
    <property type="term" value="C:plasma membrane"/>
    <property type="evidence" value="ECO:0007669"/>
    <property type="project" value="TreeGrafter"/>
</dbReference>
<feature type="region of interest" description="Disordered" evidence="1">
    <location>
        <begin position="58"/>
        <end position="90"/>
    </location>
</feature>
<dbReference type="PANTHER" id="PTHR45702">
    <property type="entry name" value="ADAM10/ADAM17 METALLOPEPTIDASE FAMILY MEMBER"/>
    <property type="match status" value="1"/>
</dbReference>
<evidence type="ECO:0000256" key="1">
    <source>
        <dbReference type="SAM" id="MobiDB-lite"/>
    </source>
</evidence>
<dbReference type="Proteomes" id="UP000037510">
    <property type="component" value="Unassembled WGS sequence"/>
</dbReference>
<feature type="compositionally biased region" description="Basic and acidic residues" evidence="1">
    <location>
        <begin position="80"/>
        <end position="90"/>
    </location>
</feature>
<accession>A0A0L7KQJ5</accession>
<dbReference type="STRING" id="104452.A0A0L7KQJ5"/>
<comment type="caution">
    <text evidence="2">The sequence shown here is derived from an EMBL/GenBank/DDBJ whole genome shotgun (WGS) entry which is preliminary data.</text>
</comment>
<dbReference type="GO" id="GO:0006509">
    <property type="term" value="P:membrane protein ectodomain proteolysis"/>
    <property type="evidence" value="ECO:0007669"/>
    <property type="project" value="TreeGrafter"/>
</dbReference>
<name>A0A0L7KQJ5_OPEBR</name>
<gene>
    <name evidence="2" type="ORF">OBRU01_22759</name>
</gene>
<evidence type="ECO:0000313" key="3">
    <source>
        <dbReference type="Proteomes" id="UP000037510"/>
    </source>
</evidence>
<reference evidence="2 3" key="1">
    <citation type="journal article" date="2015" name="Genome Biol. Evol.">
        <title>The genome of winter moth (Operophtera brumata) provides a genomic perspective on sexual dimorphism and phenology.</title>
        <authorList>
            <person name="Derks M.F."/>
            <person name="Smit S."/>
            <person name="Salis L."/>
            <person name="Schijlen E."/>
            <person name="Bossers A."/>
            <person name="Mateman C."/>
            <person name="Pijl A.S."/>
            <person name="de Ridder D."/>
            <person name="Groenen M.A."/>
            <person name="Visser M.E."/>
            <person name="Megens H.J."/>
        </authorList>
    </citation>
    <scope>NUCLEOTIDE SEQUENCE [LARGE SCALE GENOMIC DNA]</scope>
    <source>
        <strain evidence="2">WM2013NL</strain>
        <tissue evidence="2">Head and thorax</tissue>
    </source>
</reference>
<dbReference type="GO" id="GO:0007219">
    <property type="term" value="P:Notch signaling pathway"/>
    <property type="evidence" value="ECO:0007669"/>
    <property type="project" value="TreeGrafter"/>
</dbReference>
<dbReference type="AlphaFoldDB" id="A0A0L7KQJ5"/>
<sequence length="90" mass="9638">MGNISAVLDAVREGRKRNCLTTSQGAICGNKIVEVGEECDCGMCDVTSCVVCGQYPRSAGRSQGRQKEELSHDQSGSLLREQDCRSRGGV</sequence>
<dbReference type="InterPro" id="IPR051489">
    <property type="entry name" value="ADAM_Metalloproteinase"/>
</dbReference>
<keyword evidence="3" id="KW-1185">Reference proteome</keyword>
<evidence type="ECO:0000313" key="2">
    <source>
        <dbReference type="EMBL" id="KOB65385.1"/>
    </source>
</evidence>
<dbReference type="PANTHER" id="PTHR45702:SF2">
    <property type="entry name" value="KUZBANIAN, ISOFORM A"/>
    <property type="match status" value="1"/>
</dbReference>